<evidence type="ECO:0000256" key="3">
    <source>
        <dbReference type="ARBA" id="ARBA00022475"/>
    </source>
</evidence>
<evidence type="ECO:0000313" key="8">
    <source>
        <dbReference type="EMBL" id="MBB4704372.1"/>
    </source>
</evidence>
<protein>
    <submittedName>
        <fullName evidence="8">Cytochrome bd-type quinol oxidase subunit 2</fullName>
    </submittedName>
</protein>
<reference evidence="8 9" key="1">
    <citation type="submission" date="2020-08" db="EMBL/GenBank/DDBJ databases">
        <title>Sequencing the genomes of 1000 actinobacteria strains.</title>
        <authorList>
            <person name="Klenk H.-P."/>
        </authorList>
    </citation>
    <scope>NUCLEOTIDE SEQUENCE [LARGE SCALE GENOMIC DNA]</scope>
    <source>
        <strain evidence="8 9">DSM 45784</strain>
    </source>
</reference>
<dbReference type="GO" id="GO:0005886">
    <property type="term" value="C:plasma membrane"/>
    <property type="evidence" value="ECO:0007669"/>
    <property type="project" value="UniProtKB-SubCell"/>
</dbReference>
<dbReference type="GO" id="GO:0009055">
    <property type="term" value="F:electron transfer activity"/>
    <property type="evidence" value="ECO:0007669"/>
    <property type="project" value="TreeGrafter"/>
</dbReference>
<comment type="subcellular location">
    <subcellularLocation>
        <location evidence="1">Cell membrane</location>
        <topology evidence="1">Multi-pass membrane protein</topology>
    </subcellularLocation>
</comment>
<evidence type="ECO:0000256" key="7">
    <source>
        <dbReference type="SAM" id="Phobius"/>
    </source>
</evidence>
<comment type="caution">
    <text evidence="8">The sequence shown here is derived from an EMBL/GenBank/DDBJ whole genome shotgun (WGS) entry which is preliminary data.</text>
</comment>
<evidence type="ECO:0000256" key="2">
    <source>
        <dbReference type="ARBA" id="ARBA00007543"/>
    </source>
</evidence>
<keyword evidence="9" id="KW-1185">Reference proteome</keyword>
<dbReference type="RefSeq" id="WP_184885372.1">
    <property type="nucleotide sequence ID" value="NZ_BOOV01000011.1"/>
</dbReference>
<dbReference type="EMBL" id="JACHND010000001">
    <property type="protein sequence ID" value="MBB4704372.1"/>
    <property type="molecule type" value="Genomic_DNA"/>
</dbReference>
<feature type="transmembrane region" description="Helical" evidence="7">
    <location>
        <begin position="158"/>
        <end position="182"/>
    </location>
</feature>
<dbReference type="Proteomes" id="UP000542210">
    <property type="component" value="Unassembled WGS sequence"/>
</dbReference>
<sequence>MEIIWLAVLAVLLVGYFALEGFDIGVGMTLPWLARAGERAGEPGSRARQRDRLVAAIAPYVLANEVWLVALAGTLFGAFPALEGTVINGLYPVVVLLLVSWILRDAGLWFRRRLDGDRWRGFWDAVLCAGSWGLALSWGVALAALVRGLPDRPFDAAGLLYGAVVAVVFAVHARSFVAWRLSGRAEGGRTGRRLLLTAVLAALPAAVPLAVVASSLLGHTAPPETLNVLSFISLPVTPILIGAQVWVWRTFGPLGSATGAAGRIPSFF</sequence>
<dbReference type="GO" id="GO:0070069">
    <property type="term" value="C:cytochrome complex"/>
    <property type="evidence" value="ECO:0007669"/>
    <property type="project" value="TreeGrafter"/>
</dbReference>
<keyword evidence="4 7" id="KW-0812">Transmembrane</keyword>
<accession>A0A7W7DCP2</accession>
<feature type="transmembrane region" description="Helical" evidence="7">
    <location>
        <begin position="122"/>
        <end position="146"/>
    </location>
</feature>
<name>A0A7W7DCP2_9ACTN</name>
<evidence type="ECO:0000256" key="1">
    <source>
        <dbReference type="ARBA" id="ARBA00004651"/>
    </source>
</evidence>
<dbReference type="Pfam" id="PF02322">
    <property type="entry name" value="Cyt_bd_oxida_II"/>
    <property type="match status" value="1"/>
</dbReference>
<dbReference type="PANTHER" id="PTHR43141">
    <property type="entry name" value="CYTOCHROME BD2 SUBUNIT II"/>
    <property type="match status" value="1"/>
</dbReference>
<dbReference type="InterPro" id="IPR003317">
    <property type="entry name" value="Cyt-d_oxidase_su2"/>
</dbReference>
<keyword evidence="6 7" id="KW-0472">Membrane</keyword>
<evidence type="ECO:0000313" key="9">
    <source>
        <dbReference type="Proteomes" id="UP000542210"/>
    </source>
</evidence>
<dbReference type="AlphaFoldDB" id="A0A7W7DCP2"/>
<keyword evidence="5 7" id="KW-1133">Transmembrane helix</keyword>
<feature type="transmembrane region" description="Helical" evidence="7">
    <location>
        <begin position="53"/>
        <end position="78"/>
    </location>
</feature>
<gene>
    <name evidence="8" type="ORF">BJ982_005916</name>
</gene>
<evidence type="ECO:0000256" key="4">
    <source>
        <dbReference type="ARBA" id="ARBA00022692"/>
    </source>
</evidence>
<feature type="transmembrane region" description="Helical" evidence="7">
    <location>
        <begin position="228"/>
        <end position="248"/>
    </location>
</feature>
<proteinExistence type="inferred from homology"/>
<feature type="transmembrane region" description="Helical" evidence="7">
    <location>
        <begin position="6"/>
        <end position="33"/>
    </location>
</feature>
<feature type="transmembrane region" description="Helical" evidence="7">
    <location>
        <begin position="194"/>
        <end position="216"/>
    </location>
</feature>
<comment type="similarity">
    <text evidence="2">Belongs to the cytochrome ubiquinol oxidase subunit 2 family.</text>
</comment>
<evidence type="ECO:0000256" key="6">
    <source>
        <dbReference type="ARBA" id="ARBA00023136"/>
    </source>
</evidence>
<keyword evidence="3" id="KW-1003">Cell membrane</keyword>
<organism evidence="8 9">
    <name type="scientific">Sphaerisporangium siamense</name>
    <dbReference type="NCBI Taxonomy" id="795645"/>
    <lineage>
        <taxon>Bacteria</taxon>
        <taxon>Bacillati</taxon>
        <taxon>Actinomycetota</taxon>
        <taxon>Actinomycetes</taxon>
        <taxon>Streptosporangiales</taxon>
        <taxon>Streptosporangiaceae</taxon>
        <taxon>Sphaerisporangium</taxon>
    </lineage>
</organism>
<dbReference type="PANTHER" id="PTHR43141:SF4">
    <property type="entry name" value="CYTOCHROME BD2 SUBUNIT II"/>
    <property type="match status" value="1"/>
</dbReference>
<dbReference type="GO" id="GO:0019646">
    <property type="term" value="P:aerobic electron transport chain"/>
    <property type="evidence" value="ECO:0007669"/>
    <property type="project" value="TreeGrafter"/>
</dbReference>
<feature type="transmembrane region" description="Helical" evidence="7">
    <location>
        <begin position="90"/>
        <end position="110"/>
    </location>
</feature>
<evidence type="ECO:0000256" key="5">
    <source>
        <dbReference type="ARBA" id="ARBA00022989"/>
    </source>
</evidence>
<dbReference type="GO" id="GO:0016682">
    <property type="term" value="F:oxidoreductase activity, acting on diphenols and related substances as donors, oxygen as acceptor"/>
    <property type="evidence" value="ECO:0007669"/>
    <property type="project" value="TreeGrafter"/>
</dbReference>